<feature type="domain" description="PAS" evidence="9">
    <location>
        <begin position="158"/>
        <end position="228"/>
    </location>
</feature>
<evidence type="ECO:0000259" key="8">
    <source>
        <dbReference type="PROSITE" id="PS50109"/>
    </source>
</evidence>
<evidence type="ECO:0000256" key="1">
    <source>
        <dbReference type="ARBA" id="ARBA00000085"/>
    </source>
</evidence>
<dbReference type="SUPFAM" id="SSF47384">
    <property type="entry name" value="Homodimeric domain of signal transducing histidine kinase"/>
    <property type="match status" value="1"/>
</dbReference>
<dbReference type="Gene3D" id="3.30.565.10">
    <property type="entry name" value="Histidine kinase-like ATPase, C-terminal domain"/>
    <property type="match status" value="1"/>
</dbReference>
<dbReference type="SMART" id="SM00091">
    <property type="entry name" value="PAS"/>
    <property type="match status" value="3"/>
</dbReference>
<dbReference type="CDD" id="cd00082">
    <property type="entry name" value="HisKA"/>
    <property type="match status" value="1"/>
</dbReference>
<evidence type="ECO:0000256" key="7">
    <source>
        <dbReference type="SAM" id="Coils"/>
    </source>
</evidence>
<dbReference type="PANTHER" id="PTHR43711:SF28">
    <property type="entry name" value="SENSOR HISTIDINE KINASE YXDK"/>
    <property type="match status" value="1"/>
</dbReference>
<feature type="domain" description="Histidine kinase" evidence="8">
    <location>
        <begin position="584"/>
        <end position="816"/>
    </location>
</feature>
<dbReference type="InterPro" id="IPR013656">
    <property type="entry name" value="PAS_4"/>
</dbReference>
<dbReference type="Pfam" id="PF13188">
    <property type="entry name" value="PAS_8"/>
    <property type="match status" value="1"/>
</dbReference>
<dbReference type="GO" id="GO:0000155">
    <property type="term" value="F:phosphorelay sensor kinase activity"/>
    <property type="evidence" value="ECO:0007669"/>
    <property type="project" value="InterPro"/>
</dbReference>
<dbReference type="GO" id="GO:0006355">
    <property type="term" value="P:regulation of DNA-templated transcription"/>
    <property type="evidence" value="ECO:0007669"/>
    <property type="project" value="InterPro"/>
</dbReference>
<keyword evidence="4" id="KW-0808">Transferase</keyword>
<dbReference type="Pfam" id="PF00512">
    <property type="entry name" value="HisKA"/>
    <property type="match status" value="1"/>
</dbReference>
<dbReference type="PRINTS" id="PR00344">
    <property type="entry name" value="BCTRLSENSOR"/>
</dbReference>
<dbReference type="Gene3D" id="1.10.287.130">
    <property type="match status" value="1"/>
</dbReference>
<dbReference type="InterPro" id="IPR004358">
    <property type="entry name" value="Sig_transdc_His_kin-like_C"/>
</dbReference>
<dbReference type="Pfam" id="PF00989">
    <property type="entry name" value="PAS"/>
    <property type="match status" value="1"/>
</dbReference>
<dbReference type="InterPro" id="IPR035965">
    <property type="entry name" value="PAS-like_dom_sf"/>
</dbReference>
<dbReference type="SMART" id="SM00086">
    <property type="entry name" value="PAC"/>
    <property type="match status" value="3"/>
</dbReference>
<keyword evidence="3" id="KW-0597">Phosphoprotein</keyword>
<dbReference type="InterPro" id="IPR003594">
    <property type="entry name" value="HATPase_dom"/>
</dbReference>
<dbReference type="AlphaFoldDB" id="A0A1F5SHR0"/>
<dbReference type="InterPro" id="IPR000014">
    <property type="entry name" value="PAS"/>
</dbReference>
<dbReference type="PROSITE" id="PS50109">
    <property type="entry name" value="HIS_KIN"/>
    <property type="match status" value="1"/>
</dbReference>
<comment type="catalytic activity">
    <reaction evidence="1">
        <text>ATP + protein L-histidine = ADP + protein N-phospho-L-histidine.</text>
        <dbReference type="EC" id="2.7.13.3"/>
    </reaction>
</comment>
<dbReference type="InterPro" id="IPR036890">
    <property type="entry name" value="HATPase_C_sf"/>
</dbReference>
<dbReference type="InterPro" id="IPR003661">
    <property type="entry name" value="HisK_dim/P_dom"/>
</dbReference>
<proteinExistence type="predicted"/>
<evidence type="ECO:0000313" key="11">
    <source>
        <dbReference type="EMBL" id="OGF25801.1"/>
    </source>
</evidence>
<dbReference type="InterPro" id="IPR036097">
    <property type="entry name" value="HisK_dim/P_sf"/>
</dbReference>
<reference evidence="11 12" key="1">
    <citation type="journal article" date="2016" name="Nat. Commun.">
        <title>Thousands of microbial genomes shed light on interconnected biogeochemical processes in an aquifer system.</title>
        <authorList>
            <person name="Anantharaman K."/>
            <person name="Brown C.T."/>
            <person name="Hug L.A."/>
            <person name="Sharon I."/>
            <person name="Castelle C.J."/>
            <person name="Probst A.J."/>
            <person name="Thomas B.C."/>
            <person name="Singh A."/>
            <person name="Wilkins M.J."/>
            <person name="Karaoz U."/>
            <person name="Brodie E.L."/>
            <person name="Williams K.H."/>
            <person name="Hubbard S.S."/>
            <person name="Banfield J.F."/>
        </authorList>
    </citation>
    <scope>NUCLEOTIDE SEQUENCE [LARGE SCALE GENOMIC DNA]</scope>
</reference>
<protein>
    <recommendedName>
        <fullName evidence="2">histidine kinase</fullName>
        <ecNumber evidence="2">2.7.13.3</ecNumber>
    </recommendedName>
</protein>
<evidence type="ECO:0000256" key="2">
    <source>
        <dbReference type="ARBA" id="ARBA00012438"/>
    </source>
</evidence>
<feature type="domain" description="PAC" evidence="10">
    <location>
        <begin position="364"/>
        <end position="421"/>
    </location>
</feature>
<name>A0A1F5SHR0_9BACT</name>
<dbReference type="InterPro" id="IPR005467">
    <property type="entry name" value="His_kinase_dom"/>
</dbReference>
<dbReference type="EC" id="2.7.13.3" evidence="2"/>
<dbReference type="InterPro" id="IPR050736">
    <property type="entry name" value="Sensor_HK_Regulatory"/>
</dbReference>
<dbReference type="Pfam" id="PF02518">
    <property type="entry name" value="HATPase_c"/>
    <property type="match status" value="1"/>
</dbReference>
<dbReference type="FunFam" id="3.30.565.10:FF:000006">
    <property type="entry name" value="Sensor histidine kinase WalK"/>
    <property type="match status" value="1"/>
</dbReference>
<accession>A0A1F5SHR0</accession>
<keyword evidence="5" id="KW-0418">Kinase</keyword>
<evidence type="ECO:0000256" key="6">
    <source>
        <dbReference type="ARBA" id="ARBA00023012"/>
    </source>
</evidence>
<evidence type="ECO:0000313" key="12">
    <source>
        <dbReference type="Proteomes" id="UP000178367"/>
    </source>
</evidence>
<evidence type="ECO:0000256" key="3">
    <source>
        <dbReference type="ARBA" id="ARBA00022553"/>
    </source>
</evidence>
<dbReference type="CDD" id="cd00130">
    <property type="entry name" value="PAS"/>
    <property type="match status" value="3"/>
</dbReference>
<feature type="domain" description="PAS" evidence="9">
    <location>
        <begin position="285"/>
        <end position="330"/>
    </location>
</feature>
<dbReference type="PROSITE" id="PS50113">
    <property type="entry name" value="PAC"/>
    <property type="match status" value="2"/>
</dbReference>
<dbReference type="Pfam" id="PF08448">
    <property type="entry name" value="PAS_4"/>
    <property type="match status" value="1"/>
</dbReference>
<dbReference type="PANTHER" id="PTHR43711">
    <property type="entry name" value="TWO-COMPONENT HISTIDINE KINASE"/>
    <property type="match status" value="1"/>
</dbReference>
<feature type="domain" description="PAC" evidence="10">
    <location>
        <begin position="496"/>
        <end position="548"/>
    </location>
</feature>
<dbReference type="PROSITE" id="PS50112">
    <property type="entry name" value="PAS"/>
    <property type="match status" value="2"/>
</dbReference>
<dbReference type="Proteomes" id="UP000178367">
    <property type="component" value="Unassembled WGS sequence"/>
</dbReference>
<dbReference type="SMART" id="SM00388">
    <property type="entry name" value="HisKA"/>
    <property type="match status" value="1"/>
</dbReference>
<organism evidence="11 12">
    <name type="scientific">Candidatus Falkowbacteria bacterium RIFOXYA2_FULL_47_19</name>
    <dbReference type="NCBI Taxonomy" id="1797994"/>
    <lineage>
        <taxon>Bacteria</taxon>
        <taxon>Candidatus Falkowiibacteriota</taxon>
    </lineage>
</organism>
<gene>
    <name evidence="11" type="ORF">A2227_01205</name>
</gene>
<dbReference type="EMBL" id="MFGB01000020">
    <property type="protein sequence ID" value="OGF25801.1"/>
    <property type="molecule type" value="Genomic_DNA"/>
</dbReference>
<dbReference type="NCBIfam" id="TIGR00229">
    <property type="entry name" value="sensory_box"/>
    <property type="match status" value="3"/>
</dbReference>
<dbReference type="SUPFAM" id="SSF55785">
    <property type="entry name" value="PYP-like sensor domain (PAS domain)"/>
    <property type="match status" value="3"/>
</dbReference>
<evidence type="ECO:0000259" key="9">
    <source>
        <dbReference type="PROSITE" id="PS50112"/>
    </source>
</evidence>
<keyword evidence="6" id="KW-0902">Two-component regulatory system</keyword>
<dbReference type="InterPro" id="IPR013767">
    <property type="entry name" value="PAS_fold"/>
</dbReference>
<dbReference type="InterPro" id="IPR001610">
    <property type="entry name" value="PAC"/>
</dbReference>
<dbReference type="SUPFAM" id="SSF55874">
    <property type="entry name" value="ATPase domain of HSP90 chaperone/DNA topoisomerase II/histidine kinase"/>
    <property type="match status" value="1"/>
</dbReference>
<evidence type="ECO:0000259" key="10">
    <source>
        <dbReference type="PROSITE" id="PS50113"/>
    </source>
</evidence>
<feature type="coiled-coil region" evidence="7">
    <location>
        <begin position="536"/>
        <end position="563"/>
    </location>
</feature>
<dbReference type="SMART" id="SM00387">
    <property type="entry name" value="HATPase_c"/>
    <property type="match status" value="1"/>
</dbReference>
<dbReference type="InterPro" id="IPR000700">
    <property type="entry name" value="PAS-assoc_C"/>
</dbReference>
<keyword evidence="7" id="KW-0175">Coiled coil</keyword>
<dbReference type="Gene3D" id="3.30.450.20">
    <property type="entry name" value="PAS domain"/>
    <property type="match status" value="3"/>
</dbReference>
<evidence type="ECO:0000256" key="4">
    <source>
        <dbReference type="ARBA" id="ARBA00022679"/>
    </source>
</evidence>
<comment type="caution">
    <text evidence="11">The sequence shown here is derived from an EMBL/GenBank/DDBJ whole genome shotgun (WGS) entry which is preliminary data.</text>
</comment>
<dbReference type="STRING" id="1797994.A2227_01205"/>
<dbReference type="CDD" id="cd00075">
    <property type="entry name" value="HATPase"/>
    <property type="match status" value="1"/>
</dbReference>
<evidence type="ECO:0000256" key="5">
    <source>
        <dbReference type="ARBA" id="ARBA00022777"/>
    </source>
</evidence>
<sequence>MEQTSNNKTLDSLDGALDLILSKIGSSAGYPDEELAAMGNVLEKAGLSFVLHVISGNKTAIKQQRIHPDHVSFFSNKAFSFSREELSRYKIVKEPVFASAGDRPMNSVVAPVIFNDSLIAFFEFFSFDLKEKHAGFFKKITHRLAPRIVSLFLLGGLNNDKYQDLFHNAVDAIAIIDKNGYITLANPAALKLFGYEEEALEECHFSRFIHPDDCAQILRIFHDLVLGKKKIRFTGETRIVDNFNNIKYFNYAVTGIRRDGKITGFEVIGRDVTENKKLIEDIRQAKDHYESIINTIKEGIVVIDKNQTITSCNKAFISRVGLPFDKIRGQRCDKMLVRYDGGVLENRCGRKGCFRGCGIKKVFSERKAFIYTETNHDKTGLIRHHQISVFPTENRQGEIYQVVMSIRDITNRKENERSLIKLNEFNRRILDNAPVSIIVLDKKGFIVTINNLAAVIINEPVKKIIGSKLIEDSSIKKFDDLVWSYKELLRKGKSFYYNNMPYRHASGRQRYLNIVAVPLLDKNKKVDGAISMALDNTETVLAKQKLENMNKDLEKKVKLRTQELNIANHTLKTALESKSKFMADASHEIRTPLTIIKGNLDLAIWGAKTESGEIPEIFLLIDKEIKFITNILSDLTMLTNIDSNTERLNLGRVNLGELIEGVGASLRAVAREKEVALKYPTKYSRRNGANWSYSARWEKLEITGDREKLEKLLLNLMRNAIKYSKKQGYVKVWAESDKKGVRVIVEDNGIGIPKSDLPHIFERFFRVNRVRSRSEGGTGLGLAICKWITETHGGTICAESVLHQGSKFTVFLPFQAARGANKEVLNQPWFLREKPHITA</sequence>